<dbReference type="PANTHER" id="PTHR34580">
    <property type="match status" value="1"/>
</dbReference>
<dbReference type="Pfam" id="PF25583">
    <property type="entry name" value="WCX"/>
    <property type="match status" value="1"/>
</dbReference>
<dbReference type="GO" id="GO:0003677">
    <property type="term" value="F:DNA binding"/>
    <property type="evidence" value="ECO:0007669"/>
    <property type="project" value="UniProtKB-KW"/>
</dbReference>
<dbReference type="PROSITE" id="PS52050">
    <property type="entry name" value="WYL"/>
    <property type="match status" value="1"/>
</dbReference>
<name>A0A542UCI6_9ACTN</name>
<dbReference type="Pfam" id="PF13280">
    <property type="entry name" value="WYL"/>
    <property type="match status" value="1"/>
</dbReference>
<sequence>MYPGGIGPDKPAREEKAVPKERPTTRVLAMLELLQDRPGISGRDLAQRLGVDERTVRRYAAHLADLGIPVTADRGRYGGYWLPPAFRLPPLTLTDGEAGAVILGLLVGCPGPPGSSTESALAKINRVLPAAVADRVAALRDTLAFSPHPEPVTAPDSRIALDLAAAARDRRRVSITYRSWRGETSERDLDPYGLVFHSGRWYVTGLDSRRAAIRVFRIDRIDSLRPAADPQAAAPPPGFDPAAQVTESLGEVAGRHQVRVLLHTTLEQAARRIPPTAATLIQTSEGILLDTRAERLDTMAGYLAGLGCPFTIHQPAELRDALARLSDRLASYAARTGTADTPFSP</sequence>
<feature type="domain" description="WYL" evidence="3">
    <location>
        <begin position="162"/>
        <end position="225"/>
    </location>
</feature>
<gene>
    <name evidence="5" type="ORF">FB563_1749</name>
</gene>
<dbReference type="InterPro" id="IPR026881">
    <property type="entry name" value="WYL_dom"/>
</dbReference>
<dbReference type="AlphaFoldDB" id="A0A542UCI6"/>
<protein>
    <submittedName>
        <fullName evidence="5">Putative DNA-binding transcriptional regulator YafY</fullName>
    </submittedName>
</protein>
<dbReference type="InterPro" id="IPR036390">
    <property type="entry name" value="WH_DNA-bd_sf"/>
</dbReference>
<dbReference type="EMBL" id="VFNX01000001">
    <property type="protein sequence ID" value="TQK96800.1"/>
    <property type="molecule type" value="Genomic_DNA"/>
</dbReference>
<evidence type="ECO:0000259" key="4">
    <source>
        <dbReference type="Pfam" id="PF25583"/>
    </source>
</evidence>
<dbReference type="Proteomes" id="UP000318103">
    <property type="component" value="Unassembled WGS sequence"/>
</dbReference>
<keyword evidence="6" id="KW-1185">Reference proteome</keyword>
<evidence type="ECO:0000256" key="1">
    <source>
        <dbReference type="SAM" id="MobiDB-lite"/>
    </source>
</evidence>
<organism evidence="5 6">
    <name type="scientific">Streptomyces puniciscabiei</name>
    <dbReference type="NCBI Taxonomy" id="164348"/>
    <lineage>
        <taxon>Bacteria</taxon>
        <taxon>Bacillati</taxon>
        <taxon>Actinomycetota</taxon>
        <taxon>Actinomycetes</taxon>
        <taxon>Kitasatosporales</taxon>
        <taxon>Streptomycetaceae</taxon>
        <taxon>Streptomyces</taxon>
    </lineage>
</organism>
<accession>A0A542UCI6</accession>
<dbReference type="InterPro" id="IPR051534">
    <property type="entry name" value="CBASS_pafABC_assoc_protein"/>
</dbReference>
<evidence type="ECO:0000313" key="5">
    <source>
        <dbReference type="EMBL" id="TQK96800.1"/>
    </source>
</evidence>
<keyword evidence="5" id="KW-0238">DNA-binding</keyword>
<comment type="caution">
    <text evidence="5">The sequence shown here is derived from an EMBL/GenBank/DDBJ whole genome shotgun (WGS) entry which is preliminary data.</text>
</comment>
<evidence type="ECO:0000259" key="3">
    <source>
        <dbReference type="Pfam" id="PF13280"/>
    </source>
</evidence>
<dbReference type="SUPFAM" id="SSF46785">
    <property type="entry name" value="Winged helix' DNA-binding domain"/>
    <property type="match status" value="1"/>
</dbReference>
<dbReference type="InterPro" id="IPR013196">
    <property type="entry name" value="HTH_11"/>
</dbReference>
<feature type="compositionally biased region" description="Basic and acidic residues" evidence="1">
    <location>
        <begin position="10"/>
        <end position="22"/>
    </location>
</feature>
<evidence type="ECO:0000313" key="6">
    <source>
        <dbReference type="Proteomes" id="UP000318103"/>
    </source>
</evidence>
<reference evidence="5 6" key="1">
    <citation type="submission" date="2019-06" db="EMBL/GenBank/DDBJ databases">
        <title>Sequencing the genomes of 1000 actinobacteria strains.</title>
        <authorList>
            <person name="Klenk H.-P."/>
        </authorList>
    </citation>
    <scope>NUCLEOTIDE SEQUENCE [LARGE SCALE GENOMIC DNA]</scope>
    <source>
        <strain evidence="5 6">DSM 41929</strain>
    </source>
</reference>
<dbReference type="InterPro" id="IPR057727">
    <property type="entry name" value="WCX_dom"/>
</dbReference>
<dbReference type="PANTHER" id="PTHR34580:SF3">
    <property type="entry name" value="PROTEIN PAFB"/>
    <property type="match status" value="1"/>
</dbReference>
<evidence type="ECO:0000259" key="2">
    <source>
        <dbReference type="Pfam" id="PF08279"/>
    </source>
</evidence>
<feature type="domain" description="WCX" evidence="4">
    <location>
        <begin position="255"/>
        <end position="329"/>
    </location>
</feature>
<proteinExistence type="predicted"/>
<dbReference type="Gene3D" id="1.10.10.10">
    <property type="entry name" value="Winged helix-like DNA-binding domain superfamily/Winged helix DNA-binding domain"/>
    <property type="match status" value="1"/>
</dbReference>
<dbReference type="InterPro" id="IPR036388">
    <property type="entry name" value="WH-like_DNA-bd_sf"/>
</dbReference>
<feature type="region of interest" description="Disordered" evidence="1">
    <location>
        <begin position="1"/>
        <end position="22"/>
    </location>
</feature>
<feature type="domain" description="Helix-turn-helix type 11" evidence="2">
    <location>
        <begin position="26"/>
        <end position="80"/>
    </location>
</feature>
<dbReference type="Pfam" id="PF08279">
    <property type="entry name" value="HTH_11"/>
    <property type="match status" value="1"/>
</dbReference>